<dbReference type="Pfam" id="PF01136">
    <property type="entry name" value="Peptidase_U32"/>
    <property type="match status" value="1"/>
</dbReference>
<comment type="similarity">
    <text evidence="3">Belongs to the peptidase U32 family.</text>
</comment>
<dbReference type="EMBL" id="WNHS01000008">
    <property type="protein sequence ID" value="MTW23924.1"/>
    <property type="molecule type" value="Genomic_DNA"/>
</dbReference>
<feature type="domain" description="Peptidase family U32 C-terminal" evidence="4">
    <location>
        <begin position="72"/>
        <end position="153"/>
    </location>
</feature>
<dbReference type="AlphaFoldDB" id="A0A6G2DTC4"/>
<evidence type="ECO:0000313" key="5">
    <source>
        <dbReference type="EMBL" id="MTW23924.1"/>
    </source>
</evidence>
<dbReference type="RefSeq" id="WP_155459517.1">
    <property type="nucleotide sequence ID" value="NZ_WNHS01000008.1"/>
</dbReference>
<keyword evidence="2" id="KW-0378">Hydrolase</keyword>
<evidence type="ECO:0000256" key="3">
    <source>
        <dbReference type="ARBA" id="ARBA00038374"/>
    </source>
</evidence>
<evidence type="ECO:0000256" key="1">
    <source>
        <dbReference type="ARBA" id="ARBA00022670"/>
    </source>
</evidence>
<dbReference type="PANTHER" id="PTHR30217">
    <property type="entry name" value="PEPTIDASE U32 FAMILY"/>
    <property type="match status" value="1"/>
</dbReference>
<name>A0A6G2DTC4_STREE</name>
<sequence>RMKSIHYVSTVTNCYKAAVDAYLESPEKFEAIKQDLVDEMWKVAQRELATGFYYGIPSENEQLFGARRKIPEYKFVAEVVSYDDAAQTATIRQRNVINEGDQVEFYGPGFRHFETYIEDLHDAKGNKIDRAPNPMELLTIKVPQPVQSGDMVRALKEGLINFYKEDGTSVTVRA</sequence>
<dbReference type="Gene3D" id="2.40.30.10">
    <property type="entry name" value="Translation factors"/>
    <property type="match status" value="1"/>
</dbReference>
<dbReference type="Proteomes" id="UP000490982">
    <property type="component" value="Unassembled WGS sequence"/>
</dbReference>
<dbReference type="InterPro" id="IPR032525">
    <property type="entry name" value="Peptidase_U32_C"/>
</dbReference>
<gene>
    <name evidence="5" type="ORF">GM537_03340</name>
</gene>
<dbReference type="GO" id="GO:0008233">
    <property type="term" value="F:peptidase activity"/>
    <property type="evidence" value="ECO:0007669"/>
    <property type="project" value="UniProtKB-KW"/>
</dbReference>
<dbReference type="InterPro" id="IPR001539">
    <property type="entry name" value="Peptidase_U32"/>
</dbReference>
<reference evidence="5 6" key="1">
    <citation type="submission" date="2019-11" db="EMBL/GenBank/DDBJ databases">
        <title>Growth characteristics of pneumococcus vary with the chemical composition of the capsule and with environmental conditions.</title>
        <authorList>
            <person name="Tothpal A."/>
            <person name="Desobry K."/>
            <person name="Joshi S."/>
            <person name="Wyllie A.L."/>
            <person name="Weinberger D.M."/>
        </authorList>
    </citation>
    <scope>NUCLEOTIDE SEQUENCE [LARGE SCALE GENOMIC DNA]</scope>
    <source>
        <strain evidence="6">pnumococcus23A</strain>
    </source>
</reference>
<evidence type="ECO:0000313" key="6">
    <source>
        <dbReference type="Proteomes" id="UP000490982"/>
    </source>
</evidence>
<evidence type="ECO:0000259" key="4">
    <source>
        <dbReference type="Pfam" id="PF16325"/>
    </source>
</evidence>
<feature type="non-terminal residue" evidence="5">
    <location>
        <position position="1"/>
    </location>
</feature>
<protein>
    <recommendedName>
        <fullName evidence="4">Peptidase family U32 C-terminal domain-containing protein</fullName>
    </recommendedName>
</protein>
<accession>A0A6G2DTC4</accession>
<dbReference type="PANTHER" id="PTHR30217:SF6">
    <property type="entry name" value="TRNA HYDROXYLATION PROTEIN P"/>
    <property type="match status" value="1"/>
</dbReference>
<dbReference type="InterPro" id="IPR051454">
    <property type="entry name" value="RNA/ubiquinone_mod_enzymes"/>
</dbReference>
<dbReference type="GO" id="GO:0006508">
    <property type="term" value="P:proteolysis"/>
    <property type="evidence" value="ECO:0007669"/>
    <property type="project" value="UniProtKB-KW"/>
</dbReference>
<keyword evidence="1" id="KW-0645">Protease</keyword>
<evidence type="ECO:0000256" key="2">
    <source>
        <dbReference type="ARBA" id="ARBA00022801"/>
    </source>
</evidence>
<comment type="caution">
    <text evidence="5">The sequence shown here is derived from an EMBL/GenBank/DDBJ whole genome shotgun (WGS) entry which is preliminary data.</text>
</comment>
<proteinExistence type="inferred from homology"/>
<dbReference type="Pfam" id="PF16325">
    <property type="entry name" value="Peptidase_U32_C"/>
    <property type="match status" value="1"/>
</dbReference>
<organism evidence="5 6">
    <name type="scientific">Streptococcus pneumoniae</name>
    <dbReference type="NCBI Taxonomy" id="1313"/>
    <lineage>
        <taxon>Bacteria</taxon>
        <taxon>Bacillati</taxon>
        <taxon>Bacillota</taxon>
        <taxon>Bacilli</taxon>
        <taxon>Lactobacillales</taxon>
        <taxon>Streptococcaceae</taxon>
        <taxon>Streptococcus</taxon>
    </lineage>
</organism>